<dbReference type="InterPro" id="IPR001611">
    <property type="entry name" value="Leu-rich_rpt"/>
</dbReference>
<keyword evidence="3" id="KW-0677">Repeat</keyword>
<dbReference type="Pfam" id="PF13516">
    <property type="entry name" value="LRR_6"/>
    <property type="match status" value="1"/>
</dbReference>
<dbReference type="SMART" id="SM00368">
    <property type="entry name" value="LRR_RI"/>
    <property type="match status" value="3"/>
</dbReference>
<evidence type="ECO:0000256" key="1">
    <source>
        <dbReference type="ARBA" id="ARBA00022468"/>
    </source>
</evidence>
<accession>A0A7S1GG35</accession>
<dbReference type="InterPro" id="IPR027038">
    <property type="entry name" value="RanGap"/>
</dbReference>
<keyword evidence="2" id="KW-0433">Leucine-rich repeat</keyword>
<dbReference type="EMBL" id="HBFW01001193">
    <property type="protein sequence ID" value="CAD8929753.1"/>
    <property type="molecule type" value="Transcribed_RNA"/>
</dbReference>
<dbReference type="PANTHER" id="PTHR24113">
    <property type="entry name" value="RAN GTPASE-ACTIVATING PROTEIN 1"/>
    <property type="match status" value="1"/>
</dbReference>
<keyword evidence="1" id="KW-0343">GTPase activation</keyword>
<feature type="compositionally biased region" description="Acidic residues" evidence="4">
    <location>
        <begin position="226"/>
        <end position="258"/>
    </location>
</feature>
<dbReference type="SUPFAM" id="SSF52047">
    <property type="entry name" value="RNI-like"/>
    <property type="match status" value="1"/>
</dbReference>
<dbReference type="PANTHER" id="PTHR24113:SF12">
    <property type="entry name" value="RAN GTPASE-ACTIVATING PROTEIN 1"/>
    <property type="match status" value="1"/>
</dbReference>
<organism evidence="5">
    <name type="scientific">Cyclophora tenuis</name>
    <name type="common">Marine diatom</name>
    <dbReference type="NCBI Taxonomy" id="216820"/>
    <lineage>
        <taxon>Eukaryota</taxon>
        <taxon>Sar</taxon>
        <taxon>Stramenopiles</taxon>
        <taxon>Ochrophyta</taxon>
        <taxon>Bacillariophyta</taxon>
        <taxon>Fragilariophyceae</taxon>
        <taxon>Fragilariophycidae</taxon>
        <taxon>Cyclophorales</taxon>
        <taxon>Cyclophoraceae</taxon>
        <taxon>Cyclophora</taxon>
    </lineage>
</organism>
<evidence type="ECO:0000256" key="2">
    <source>
        <dbReference type="ARBA" id="ARBA00022614"/>
    </source>
</evidence>
<dbReference type="GO" id="GO:0031267">
    <property type="term" value="F:small GTPase binding"/>
    <property type="evidence" value="ECO:0007669"/>
    <property type="project" value="TreeGrafter"/>
</dbReference>
<evidence type="ECO:0000256" key="3">
    <source>
        <dbReference type="ARBA" id="ARBA00022737"/>
    </source>
</evidence>
<feature type="region of interest" description="Disordered" evidence="4">
    <location>
        <begin position="221"/>
        <end position="278"/>
    </location>
</feature>
<proteinExistence type="predicted"/>
<dbReference type="InterPro" id="IPR032675">
    <property type="entry name" value="LRR_dom_sf"/>
</dbReference>
<evidence type="ECO:0008006" key="6">
    <source>
        <dbReference type="Google" id="ProtNLM"/>
    </source>
</evidence>
<gene>
    <name evidence="5" type="ORF">CTEN0397_LOCUS773</name>
</gene>
<dbReference type="GO" id="GO:0005634">
    <property type="term" value="C:nucleus"/>
    <property type="evidence" value="ECO:0007669"/>
    <property type="project" value="TreeGrafter"/>
</dbReference>
<reference evidence="5" key="1">
    <citation type="submission" date="2021-01" db="EMBL/GenBank/DDBJ databases">
        <authorList>
            <person name="Corre E."/>
            <person name="Pelletier E."/>
            <person name="Niang G."/>
            <person name="Scheremetjew M."/>
            <person name="Finn R."/>
            <person name="Kale V."/>
            <person name="Holt S."/>
            <person name="Cochrane G."/>
            <person name="Meng A."/>
            <person name="Brown T."/>
            <person name="Cohen L."/>
        </authorList>
    </citation>
    <scope>NUCLEOTIDE SEQUENCE</scope>
    <source>
        <strain evidence="5">ECT3854</strain>
    </source>
</reference>
<dbReference type="GO" id="GO:0005829">
    <property type="term" value="C:cytosol"/>
    <property type="evidence" value="ECO:0007669"/>
    <property type="project" value="TreeGrafter"/>
</dbReference>
<protein>
    <recommendedName>
        <fullName evidence="6">Ran-GTPase activating protein 1 C-terminal domain-containing protein</fullName>
    </recommendedName>
</protein>
<dbReference type="Gene3D" id="3.80.10.10">
    <property type="entry name" value="Ribonuclease Inhibitor"/>
    <property type="match status" value="1"/>
</dbReference>
<dbReference type="GO" id="GO:0006913">
    <property type="term" value="P:nucleocytoplasmic transport"/>
    <property type="evidence" value="ECO:0007669"/>
    <property type="project" value="TreeGrafter"/>
</dbReference>
<dbReference type="GO" id="GO:0048471">
    <property type="term" value="C:perinuclear region of cytoplasm"/>
    <property type="evidence" value="ECO:0007669"/>
    <property type="project" value="TreeGrafter"/>
</dbReference>
<dbReference type="AlphaFoldDB" id="A0A7S1GG35"/>
<evidence type="ECO:0000313" key="5">
    <source>
        <dbReference type="EMBL" id="CAD8929753.1"/>
    </source>
</evidence>
<evidence type="ECO:0000256" key="4">
    <source>
        <dbReference type="SAM" id="MobiDB-lite"/>
    </source>
</evidence>
<dbReference type="GO" id="GO:0005096">
    <property type="term" value="F:GTPase activator activity"/>
    <property type="evidence" value="ECO:0007669"/>
    <property type="project" value="UniProtKB-KW"/>
</dbReference>
<name>A0A7S1GG35_CYCTE</name>
<sequence length="278" mass="30722">MIGTTGAEHTSKIISKCRSLKEFRYEGCRPLRQGCQYIADGLRDMAKHHQGLTRLYLEGSYGCSTETDPVGSLCEALKKMRYLTHVKLGDCGLEQDGSKAVLRALAPQKGLISLSLQENEITSKNARQLVKVIQSNQSSLEVLNLETNELTSVGVEILVQAFAKGSSLRELNLGGNQIGTRGAKALIESAKVFTRLEKIFLDENGFTDDIVEELQATFGNKLQSLEENDDNDADDDLEEDDDEEDDEEDDDDDDDDNAMQELSQALGRQKLTPDDVSI</sequence>